<dbReference type="AlphaFoldDB" id="A0A0F8XAH7"/>
<organism evidence="1">
    <name type="scientific">marine sediment metagenome</name>
    <dbReference type="NCBI Taxonomy" id="412755"/>
    <lineage>
        <taxon>unclassified sequences</taxon>
        <taxon>metagenomes</taxon>
        <taxon>ecological metagenomes</taxon>
    </lineage>
</organism>
<dbReference type="EMBL" id="LAZR01060373">
    <property type="protein sequence ID" value="KKK65808.1"/>
    <property type="molecule type" value="Genomic_DNA"/>
</dbReference>
<comment type="caution">
    <text evidence="1">The sequence shown here is derived from an EMBL/GenBank/DDBJ whole genome shotgun (WGS) entry which is preliminary data.</text>
</comment>
<accession>A0A0F8XAH7</accession>
<evidence type="ECO:0000313" key="1">
    <source>
        <dbReference type="EMBL" id="KKK65808.1"/>
    </source>
</evidence>
<reference evidence="1" key="1">
    <citation type="journal article" date="2015" name="Nature">
        <title>Complex archaea that bridge the gap between prokaryotes and eukaryotes.</title>
        <authorList>
            <person name="Spang A."/>
            <person name="Saw J.H."/>
            <person name="Jorgensen S.L."/>
            <person name="Zaremba-Niedzwiedzka K."/>
            <person name="Martijn J."/>
            <person name="Lind A.E."/>
            <person name="van Eijk R."/>
            <person name="Schleper C."/>
            <person name="Guy L."/>
            <person name="Ettema T.J."/>
        </authorList>
    </citation>
    <scope>NUCLEOTIDE SEQUENCE</scope>
</reference>
<gene>
    <name evidence="1" type="ORF">LCGC14_2970400</name>
</gene>
<proteinExistence type="predicted"/>
<name>A0A0F8XAH7_9ZZZZ</name>
<sequence length="102" mass="11477">MSIEKLPVFDDFPAEKGQSKIVLWIKNKIFAPISRRINWLLDRVLSEGFEIIPDGNEPGDNGNWRIIVSSGDWKVQKRVSDVWVDSYLTVDSDGDLTIGAGT</sequence>
<protein>
    <submittedName>
        <fullName evidence="1">Uncharacterized protein</fullName>
    </submittedName>
</protein>
<feature type="non-terminal residue" evidence="1">
    <location>
        <position position="102"/>
    </location>
</feature>